<dbReference type="AlphaFoldDB" id="A0A2C6DU36"/>
<gene>
    <name evidence="3" type="ORF">CRN84_25030</name>
    <name evidence="4" type="ORF">NCTC12282_00192</name>
</gene>
<evidence type="ECO:0000256" key="2">
    <source>
        <dbReference type="SAM" id="Phobius"/>
    </source>
</evidence>
<dbReference type="OrthoDB" id="7003224at2"/>
<dbReference type="GO" id="GO:0006355">
    <property type="term" value="P:regulation of DNA-templated transcription"/>
    <property type="evidence" value="ECO:0007669"/>
    <property type="project" value="InterPro"/>
</dbReference>
<protein>
    <recommendedName>
        <fullName evidence="7">Transcriptional regulator</fullName>
    </recommendedName>
</protein>
<dbReference type="InterPro" id="IPR016032">
    <property type="entry name" value="Sig_transdc_resp-reg_C-effctor"/>
</dbReference>
<dbReference type="GO" id="GO:0003677">
    <property type="term" value="F:DNA binding"/>
    <property type="evidence" value="ECO:0007669"/>
    <property type="project" value="InterPro"/>
</dbReference>
<sequence>MNMRFKLENDVEFSPSERCLIGADGTVLELTENSLRFLILLLNGVTEKEKLIHQVWKEQSGAISESSYYGQLYALRKAFSQVGLRETLIRTIPRKGAQYVGKVTKIATEKPDTTPEKVLHSSAQPEPESVTPPIQHREDAPVAITEKRENERLPKPATLFSDRRWNFLVSLLAVVAVCWLSTLSVLIIYILLRSYM</sequence>
<reference evidence="4 6" key="3">
    <citation type="submission" date="2019-03" db="EMBL/GenBank/DDBJ databases">
        <authorList>
            <consortium name="Pathogen Informatics"/>
        </authorList>
    </citation>
    <scope>NUCLEOTIDE SEQUENCE [LARGE SCALE GENOMIC DNA]</scope>
    <source>
        <strain evidence="4 6">NCTC12282</strain>
    </source>
</reference>
<name>A0A2C6DU36_9GAMM</name>
<evidence type="ECO:0000313" key="3">
    <source>
        <dbReference type="EMBL" id="PHI32344.1"/>
    </source>
</evidence>
<evidence type="ECO:0000313" key="4">
    <source>
        <dbReference type="EMBL" id="VFS45320.1"/>
    </source>
</evidence>
<evidence type="ECO:0008006" key="7">
    <source>
        <dbReference type="Google" id="ProtNLM"/>
    </source>
</evidence>
<organism evidence="3 5">
    <name type="scientific">Budvicia aquatica</name>
    <dbReference type="NCBI Taxonomy" id="82979"/>
    <lineage>
        <taxon>Bacteria</taxon>
        <taxon>Pseudomonadati</taxon>
        <taxon>Pseudomonadota</taxon>
        <taxon>Gammaproteobacteria</taxon>
        <taxon>Enterobacterales</taxon>
        <taxon>Budviciaceae</taxon>
        <taxon>Budvicia</taxon>
    </lineage>
</organism>
<proteinExistence type="predicted"/>
<dbReference type="EMBL" id="CAADJA010000002">
    <property type="protein sequence ID" value="VFS45320.1"/>
    <property type="molecule type" value="Genomic_DNA"/>
</dbReference>
<dbReference type="Gene3D" id="1.10.10.10">
    <property type="entry name" value="Winged helix-like DNA-binding domain superfamily/Winged helix DNA-binding domain"/>
    <property type="match status" value="1"/>
</dbReference>
<evidence type="ECO:0000313" key="5">
    <source>
        <dbReference type="Proteomes" id="UP000224974"/>
    </source>
</evidence>
<dbReference type="Proteomes" id="UP000373449">
    <property type="component" value="Unassembled WGS sequence"/>
</dbReference>
<reference evidence="5" key="2">
    <citation type="submission" date="2017-09" db="EMBL/GenBank/DDBJ databases">
        <title>FDA dAtabase for Regulatory Grade micrObial Sequences (FDA-ARGOS): Supporting development and validation of Infectious Disease Dx tests.</title>
        <authorList>
            <person name="Minogue T."/>
            <person name="Wolcott M."/>
            <person name="Wasieloski L."/>
            <person name="Aguilar W."/>
            <person name="Moore D."/>
            <person name="Tallon L."/>
            <person name="Sadzewicz L."/>
            <person name="Ott S."/>
            <person name="Zhao X."/>
            <person name="Nagaraj S."/>
            <person name="Vavikolanu K."/>
            <person name="Aluvathingal J."/>
            <person name="Nadendla S."/>
            <person name="Sichtig H."/>
        </authorList>
    </citation>
    <scope>NUCLEOTIDE SEQUENCE [LARGE SCALE GENOMIC DNA]</scope>
    <source>
        <strain evidence="5">FDAARGOS_387</strain>
    </source>
</reference>
<dbReference type="Proteomes" id="UP000224974">
    <property type="component" value="Unassembled WGS sequence"/>
</dbReference>
<keyword evidence="2" id="KW-0472">Membrane</keyword>
<dbReference type="EMBL" id="PDDX01000001">
    <property type="protein sequence ID" value="PHI32344.1"/>
    <property type="molecule type" value="Genomic_DNA"/>
</dbReference>
<accession>A0A2C6DU36</accession>
<dbReference type="RefSeq" id="WP_029096402.1">
    <property type="nucleotide sequence ID" value="NZ_BRLG01000042.1"/>
</dbReference>
<dbReference type="STRING" id="1111728.GCA_000427805_01432"/>
<evidence type="ECO:0000256" key="1">
    <source>
        <dbReference type="SAM" id="MobiDB-lite"/>
    </source>
</evidence>
<keyword evidence="5" id="KW-1185">Reference proteome</keyword>
<keyword evidence="2" id="KW-1133">Transmembrane helix</keyword>
<reference evidence="3" key="1">
    <citation type="submission" date="2017-09" db="EMBL/GenBank/DDBJ databases">
        <title>FDA dAtabase for Regulatory Grade micrObial Sequences (FDA-ARGOS): Supporting development and validation of Infectious Disease Dx tests.</title>
        <authorList>
            <person name="Minogue T."/>
            <person name="Wolcott M."/>
            <person name="Wasieloski L."/>
            <person name="Aguilar W."/>
            <person name="Moore D."/>
            <person name="Tallon L.J."/>
            <person name="Sadzewicz L."/>
            <person name="Ott S."/>
            <person name="Zhao X."/>
            <person name="Nagaraj S."/>
            <person name="Vavikolanu K."/>
            <person name="Aluvathingal J."/>
            <person name="Nadendla S."/>
            <person name="Sichtig H."/>
        </authorList>
    </citation>
    <scope>NUCLEOTIDE SEQUENCE</scope>
    <source>
        <strain evidence="3">FDAARGOS_387</strain>
    </source>
</reference>
<evidence type="ECO:0000313" key="6">
    <source>
        <dbReference type="Proteomes" id="UP000373449"/>
    </source>
</evidence>
<dbReference type="SUPFAM" id="SSF46894">
    <property type="entry name" value="C-terminal effector domain of the bipartite response regulators"/>
    <property type="match status" value="1"/>
</dbReference>
<feature type="region of interest" description="Disordered" evidence="1">
    <location>
        <begin position="111"/>
        <end position="141"/>
    </location>
</feature>
<dbReference type="InterPro" id="IPR036388">
    <property type="entry name" value="WH-like_DNA-bd_sf"/>
</dbReference>
<keyword evidence="2" id="KW-0812">Transmembrane</keyword>
<feature type="transmembrane region" description="Helical" evidence="2">
    <location>
        <begin position="165"/>
        <end position="192"/>
    </location>
</feature>